<sequence length="101" mass="11336">MSANTDTKSAHLAPPEQDIKDDSSDWESPDENEKDKAPDKRSVQKGARPLYSNGQRVGLITGRGTERGWKVSHVHADNTYDLERELTKAVKQRVAEGKLEY</sequence>
<dbReference type="OrthoDB" id="3628432at2759"/>
<feature type="region of interest" description="Disordered" evidence="1">
    <location>
        <begin position="1"/>
        <end position="59"/>
    </location>
</feature>
<accession>A0A2S6BTB1</accession>
<evidence type="ECO:0000313" key="2">
    <source>
        <dbReference type="EMBL" id="PPJ50714.1"/>
    </source>
</evidence>
<proteinExistence type="predicted"/>
<comment type="caution">
    <text evidence="2">The sequence shown here is derived from an EMBL/GenBank/DDBJ whole genome shotgun (WGS) entry which is preliminary data.</text>
</comment>
<keyword evidence="3" id="KW-1185">Reference proteome</keyword>
<reference evidence="3" key="1">
    <citation type="journal article" date="2017" name="bioRxiv">
        <title>Conservation of a gene cluster reveals novel cercosporin biosynthetic mechanisms and extends production to the genus Colletotrichum.</title>
        <authorList>
            <person name="de Jonge R."/>
            <person name="Ebert M.K."/>
            <person name="Huitt-Roehl C.R."/>
            <person name="Pal P."/>
            <person name="Suttle J.C."/>
            <person name="Spanner R.E."/>
            <person name="Neubauer J.D."/>
            <person name="Jurick W.M.II."/>
            <person name="Stott K.A."/>
            <person name="Secor G.A."/>
            <person name="Thomma B.P.H.J."/>
            <person name="Van de Peer Y."/>
            <person name="Townsend C.A."/>
            <person name="Bolton M.D."/>
        </authorList>
    </citation>
    <scope>NUCLEOTIDE SEQUENCE [LARGE SCALE GENOMIC DNA]</scope>
    <source>
        <strain evidence="3">CBS538.71</strain>
    </source>
</reference>
<feature type="compositionally biased region" description="Basic and acidic residues" evidence="1">
    <location>
        <begin position="31"/>
        <end position="42"/>
    </location>
</feature>
<dbReference type="Proteomes" id="UP000237631">
    <property type="component" value="Unassembled WGS sequence"/>
</dbReference>
<protein>
    <submittedName>
        <fullName evidence="2">Uncharacterized protein</fullName>
    </submittedName>
</protein>
<name>A0A2S6BTB1_9PEZI</name>
<organism evidence="2 3">
    <name type="scientific">Cercospora berteroae</name>
    <dbReference type="NCBI Taxonomy" id="357750"/>
    <lineage>
        <taxon>Eukaryota</taxon>
        <taxon>Fungi</taxon>
        <taxon>Dikarya</taxon>
        <taxon>Ascomycota</taxon>
        <taxon>Pezizomycotina</taxon>
        <taxon>Dothideomycetes</taxon>
        <taxon>Dothideomycetidae</taxon>
        <taxon>Mycosphaerellales</taxon>
        <taxon>Mycosphaerellaceae</taxon>
        <taxon>Cercospora</taxon>
    </lineage>
</organism>
<dbReference type="EMBL" id="PNEN01001778">
    <property type="protein sequence ID" value="PPJ50714.1"/>
    <property type="molecule type" value="Genomic_DNA"/>
</dbReference>
<evidence type="ECO:0000256" key="1">
    <source>
        <dbReference type="SAM" id="MobiDB-lite"/>
    </source>
</evidence>
<evidence type="ECO:0000313" key="3">
    <source>
        <dbReference type="Proteomes" id="UP000237631"/>
    </source>
</evidence>
<gene>
    <name evidence="2" type="ORF">CBER1_07696</name>
</gene>
<dbReference type="AlphaFoldDB" id="A0A2S6BTB1"/>